<comment type="caution">
    <text evidence="3">The sequence shown here is derived from an EMBL/GenBank/DDBJ whole genome shotgun (WGS) entry which is preliminary data.</text>
</comment>
<accession>A0AA40DUF7</accession>
<evidence type="ECO:0000256" key="1">
    <source>
        <dbReference type="SAM" id="SignalP"/>
    </source>
</evidence>
<organism evidence="3 4">
    <name type="scientific">Lasiosphaeris hirsuta</name>
    <dbReference type="NCBI Taxonomy" id="260670"/>
    <lineage>
        <taxon>Eukaryota</taxon>
        <taxon>Fungi</taxon>
        <taxon>Dikarya</taxon>
        <taxon>Ascomycota</taxon>
        <taxon>Pezizomycotina</taxon>
        <taxon>Sordariomycetes</taxon>
        <taxon>Sordariomycetidae</taxon>
        <taxon>Sordariales</taxon>
        <taxon>Lasiosphaeriaceae</taxon>
        <taxon>Lasiosphaeris</taxon>
    </lineage>
</organism>
<dbReference type="PROSITE" id="PS51762">
    <property type="entry name" value="GH16_2"/>
    <property type="match status" value="1"/>
</dbReference>
<dbReference type="PANTHER" id="PTHR10963:SF60">
    <property type="entry name" value="GRAM-NEGATIVE BACTERIA-BINDING PROTEIN 1-RELATED"/>
    <property type="match status" value="1"/>
</dbReference>
<gene>
    <name evidence="3" type="ORF">B0H67DRAFT_601403</name>
</gene>
<protein>
    <submittedName>
        <fullName evidence="3">Glycoside hydrolase family 16 protein</fullName>
    </submittedName>
</protein>
<dbReference type="AlphaFoldDB" id="A0AA40DUF7"/>
<dbReference type="InterPro" id="IPR000757">
    <property type="entry name" value="Beta-glucanase-like"/>
</dbReference>
<keyword evidence="1" id="KW-0732">Signal</keyword>
<feature type="domain" description="GH16" evidence="2">
    <location>
        <begin position="14"/>
        <end position="283"/>
    </location>
</feature>
<feature type="signal peptide" evidence="1">
    <location>
        <begin position="1"/>
        <end position="17"/>
    </location>
</feature>
<dbReference type="InterPro" id="IPR013320">
    <property type="entry name" value="ConA-like_dom_sf"/>
</dbReference>
<keyword evidence="4" id="KW-1185">Reference proteome</keyword>
<dbReference type="Proteomes" id="UP001172102">
    <property type="component" value="Unassembled WGS sequence"/>
</dbReference>
<dbReference type="Pfam" id="PF26113">
    <property type="entry name" value="GH16_XgeA"/>
    <property type="match status" value="1"/>
</dbReference>
<evidence type="ECO:0000313" key="4">
    <source>
        <dbReference type="Proteomes" id="UP001172102"/>
    </source>
</evidence>
<dbReference type="PANTHER" id="PTHR10963">
    <property type="entry name" value="GLYCOSYL HYDROLASE-RELATED"/>
    <property type="match status" value="1"/>
</dbReference>
<dbReference type="GO" id="GO:0004553">
    <property type="term" value="F:hydrolase activity, hydrolyzing O-glycosyl compounds"/>
    <property type="evidence" value="ECO:0007669"/>
    <property type="project" value="InterPro"/>
</dbReference>
<reference evidence="3" key="1">
    <citation type="submission" date="2023-06" db="EMBL/GenBank/DDBJ databases">
        <title>Genome-scale phylogeny and comparative genomics of the fungal order Sordariales.</title>
        <authorList>
            <consortium name="Lawrence Berkeley National Laboratory"/>
            <person name="Hensen N."/>
            <person name="Bonometti L."/>
            <person name="Westerberg I."/>
            <person name="Brannstrom I.O."/>
            <person name="Guillou S."/>
            <person name="Cros-Aarteil S."/>
            <person name="Calhoun S."/>
            <person name="Haridas S."/>
            <person name="Kuo A."/>
            <person name="Mondo S."/>
            <person name="Pangilinan J."/>
            <person name="Riley R."/>
            <person name="Labutti K."/>
            <person name="Andreopoulos B."/>
            <person name="Lipzen A."/>
            <person name="Chen C."/>
            <person name="Yanf M."/>
            <person name="Daum C."/>
            <person name="Ng V."/>
            <person name="Clum A."/>
            <person name="Steindorff A."/>
            <person name="Ohm R."/>
            <person name="Martin F."/>
            <person name="Silar P."/>
            <person name="Natvig D."/>
            <person name="Lalanne C."/>
            <person name="Gautier V."/>
            <person name="Ament-Velasquez S.L."/>
            <person name="Kruys A."/>
            <person name="Hutchinson M.I."/>
            <person name="Powell A.J."/>
            <person name="Barry K."/>
            <person name="Miller A.N."/>
            <person name="Grigoriev I.V."/>
            <person name="Debuchy R."/>
            <person name="Gladieux P."/>
            <person name="Thoren M.H."/>
            <person name="Johannesson H."/>
        </authorList>
    </citation>
    <scope>NUCLEOTIDE SEQUENCE</scope>
    <source>
        <strain evidence="3">SMH4607-1</strain>
    </source>
</reference>
<dbReference type="SUPFAM" id="SSF49899">
    <property type="entry name" value="Concanavalin A-like lectins/glucanases"/>
    <property type="match status" value="1"/>
</dbReference>
<dbReference type="EMBL" id="JAUKUA010000004">
    <property type="protein sequence ID" value="KAK0716015.1"/>
    <property type="molecule type" value="Genomic_DNA"/>
</dbReference>
<evidence type="ECO:0000259" key="2">
    <source>
        <dbReference type="PROSITE" id="PS51762"/>
    </source>
</evidence>
<keyword evidence="3" id="KW-0378">Hydrolase</keyword>
<dbReference type="InterPro" id="IPR050546">
    <property type="entry name" value="Glycosyl_Hydrlase_16"/>
</dbReference>
<proteinExistence type="predicted"/>
<feature type="chain" id="PRO_5041335615" evidence="1">
    <location>
        <begin position="18"/>
        <end position="283"/>
    </location>
</feature>
<sequence>MIRQFASLCLLFGTAWTTIPQHNGYNVVFSDDFNGDQGSAVDGSKWDHHVPNKNNNDEVQHYTYGTDNAHLSGDGQLYIIPKKKGNDWYSAKLLSVGKWTPGAGKALLFEAEIWVPNFTGSPDKFAGLWPAFWAKGNSDRISNPVKWPKNGEWDILEVTNKMSNQNQATLHFIDASGQHNGAFNGRVTYTGGKYHTWAVKVDRRKDDWKAQTLTWYLDGNQFYQVTGAMIGTLDQWKELAWSPFYIVLNVALGGGYAGNPTENTISGYDASMRVRYVGVYETV</sequence>
<dbReference type="Gene3D" id="2.60.120.200">
    <property type="match status" value="1"/>
</dbReference>
<dbReference type="GO" id="GO:0005975">
    <property type="term" value="P:carbohydrate metabolic process"/>
    <property type="evidence" value="ECO:0007669"/>
    <property type="project" value="InterPro"/>
</dbReference>
<name>A0AA40DUF7_9PEZI</name>
<evidence type="ECO:0000313" key="3">
    <source>
        <dbReference type="EMBL" id="KAK0716015.1"/>
    </source>
</evidence>